<proteinExistence type="inferred from homology"/>
<dbReference type="GO" id="GO:0030170">
    <property type="term" value="F:pyridoxal phosphate binding"/>
    <property type="evidence" value="ECO:0007669"/>
    <property type="project" value="UniProtKB-UniRule"/>
</dbReference>
<protein>
    <recommendedName>
        <fullName evidence="13">Adenosylmethionine-8-amino-7-oxononanoate aminotransferase</fullName>
        <ecNumber evidence="13">2.6.1.62</ecNumber>
    </recommendedName>
    <alternativeName>
        <fullName evidence="13">7,8-diamino-pelargonic acid aminotransferase</fullName>
        <shortName evidence="13">DAPA AT</shortName>
        <shortName evidence="13">DAPA aminotransferase</shortName>
    </alternativeName>
    <alternativeName>
        <fullName evidence="13">7,8-diaminononanoate synthase</fullName>
        <shortName evidence="13">DANS</shortName>
    </alternativeName>
    <alternativeName>
        <fullName evidence="13">Diaminopelargonic acid synthase</fullName>
    </alternativeName>
</protein>
<evidence type="ECO:0000256" key="13">
    <source>
        <dbReference type="HAMAP-Rule" id="MF_00834"/>
    </source>
</evidence>
<dbReference type="PROSITE" id="PS00600">
    <property type="entry name" value="AA_TRANSFER_CLASS_3"/>
    <property type="match status" value="1"/>
</dbReference>
<dbReference type="InterPro" id="IPR015422">
    <property type="entry name" value="PyrdxlP-dep_Trfase_small"/>
</dbReference>
<dbReference type="GO" id="GO:0004015">
    <property type="term" value="F:adenosylmethionine-8-amino-7-oxononanoate transaminase activity"/>
    <property type="evidence" value="ECO:0007669"/>
    <property type="project" value="UniProtKB-UniRule"/>
</dbReference>
<feature type="modified residue" description="N6-(pyridoxal phosphate)lysine" evidence="13">
    <location>
        <position position="286"/>
    </location>
</feature>
<comment type="similarity">
    <text evidence="12 13">Belongs to the class-III pyridoxal-phosphate-dependent aminotransferase family. BioA subfamily.</text>
</comment>
<dbReference type="Pfam" id="PF00202">
    <property type="entry name" value="Aminotran_3"/>
    <property type="match status" value="1"/>
</dbReference>
<dbReference type="NCBIfam" id="NF004624">
    <property type="entry name" value="PRK05964.1"/>
    <property type="match status" value="1"/>
</dbReference>
<evidence type="ECO:0000313" key="14">
    <source>
        <dbReference type="EMBL" id="PWE14469.1"/>
    </source>
</evidence>
<feature type="binding site" evidence="13">
    <location>
        <position position="286"/>
    </location>
    <ligand>
        <name>substrate</name>
    </ligand>
</feature>
<evidence type="ECO:0000313" key="15">
    <source>
        <dbReference type="Proteomes" id="UP000245216"/>
    </source>
</evidence>
<gene>
    <name evidence="13 14" type="primary">bioA</name>
    <name evidence="14" type="ORF">DF183_07015</name>
</gene>
<feature type="binding site" evidence="13">
    <location>
        <position position="320"/>
    </location>
    <ligand>
        <name>substrate</name>
    </ligand>
</feature>
<dbReference type="InterPro" id="IPR015424">
    <property type="entry name" value="PyrdxlP-dep_Trfase"/>
</dbReference>
<dbReference type="GO" id="GO:0005737">
    <property type="term" value="C:cytoplasm"/>
    <property type="evidence" value="ECO:0007669"/>
    <property type="project" value="UniProtKB-SubCell"/>
</dbReference>
<dbReference type="Gene3D" id="3.40.640.10">
    <property type="entry name" value="Type I PLP-dependent aspartate aminotransferase-like (Major domain)"/>
    <property type="match status" value="1"/>
</dbReference>
<dbReference type="PANTHER" id="PTHR42684">
    <property type="entry name" value="ADENOSYLMETHIONINE-8-AMINO-7-OXONONANOATE AMINOTRANSFERASE"/>
    <property type="match status" value="1"/>
</dbReference>
<evidence type="ECO:0000256" key="10">
    <source>
        <dbReference type="ARBA" id="ARBA00022898"/>
    </source>
</evidence>
<dbReference type="InterPro" id="IPR005815">
    <property type="entry name" value="BioA"/>
</dbReference>
<keyword evidence="6 13" id="KW-0032">Aminotransferase</keyword>
<sequence length="446" mass="50022">MNSNSFPPLAQRSLQAVWHPCTQMQHHDQGVPLLAIKRAQGAWLYDADGNAYLDAISSWWVNLFGHSHPHLVQAISDQVQQLDHIMLCGLTHEPVVQLSERLATLSSHRLGHAFYASDGASAVEIALKLSVHYWRNQGQEHKHRFVGIAQGYHGETLGALAVTDVPLFRESYGSQLGQQYTAASPDLRQAHSPDEHHQVTTNALQSLEQILESHQDIAAVILEPLVQCAAGMHMHSPDYLRGVRELCDRHQVHLILDEIAVGCGRTGTFFACEQAGIWPDLLCLSKGITGGTLPLSVVLSSPTIYQGFYDQDLRRGFLHSHSYTGNPLACRAALATLDLFQQYPVYELQKTLGQALDEGLHKLRQHYPKMQHLRRCGVIWAFELDTGPARYDHQGFARRFYRSALQQGLMLRPIGNTVYLMPGYLWGTKEVEHFLHGLGRLLKEYA</sequence>
<comment type="subunit">
    <text evidence="4 13">Homodimer.</text>
</comment>
<comment type="function">
    <text evidence="13">Catalyzes the transfer of the alpha-amino group from S-adenosyl-L-methionine (SAM) to 7-keto-8-aminopelargonic acid (KAPA) to form 7,8-diaminopelargonic acid (DAPA). It is the only aminotransferase known to utilize SAM as an amino donor.</text>
</comment>
<dbReference type="SUPFAM" id="SSF53383">
    <property type="entry name" value="PLP-dependent transferases"/>
    <property type="match status" value="1"/>
</dbReference>
<comment type="caution">
    <text evidence="14">The sequence shown here is derived from an EMBL/GenBank/DDBJ whole genome shotgun (WGS) entry which is preliminary data.</text>
</comment>
<comment type="subcellular location">
    <subcellularLocation>
        <location evidence="2 13">Cytoplasm</location>
    </subcellularLocation>
</comment>
<keyword evidence="8 13" id="KW-0949">S-adenosyl-L-methionine</keyword>
<feature type="binding site" evidence="13">
    <location>
        <position position="257"/>
    </location>
    <ligand>
        <name>pyridoxal 5'-phosphate</name>
        <dbReference type="ChEBI" id="CHEBI:597326"/>
    </ligand>
</feature>
<evidence type="ECO:0000256" key="3">
    <source>
        <dbReference type="ARBA" id="ARBA00005063"/>
    </source>
</evidence>
<dbReference type="InterPro" id="IPR049704">
    <property type="entry name" value="Aminotrans_3_PPA_site"/>
</dbReference>
<evidence type="ECO:0000256" key="7">
    <source>
        <dbReference type="ARBA" id="ARBA00022679"/>
    </source>
</evidence>
<dbReference type="AlphaFoldDB" id="A0A2U2BKF7"/>
<keyword evidence="5 13" id="KW-0963">Cytoplasm</keyword>
<dbReference type="InterPro" id="IPR005814">
    <property type="entry name" value="Aminotrans_3"/>
</dbReference>
<feature type="binding site" evidence="13">
    <location>
        <begin position="119"/>
        <end position="120"/>
    </location>
    <ligand>
        <name>pyridoxal 5'-phosphate</name>
        <dbReference type="ChEBI" id="CHEBI:597326"/>
    </ligand>
</feature>
<dbReference type="HAMAP" id="MF_00834">
    <property type="entry name" value="BioA"/>
    <property type="match status" value="1"/>
</dbReference>
<keyword evidence="9 13" id="KW-0093">Biotin biosynthesis</keyword>
<evidence type="ECO:0000256" key="8">
    <source>
        <dbReference type="ARBA" id="ARBA00022691"/>
    </source>
</evidence>
<evidence type="ECO:0000256" key="1">
    <source>
        <dbReference type="ARBA" id="ARBA00001933"/>
    </source>
</evidence>
<dbReference type="PIRSF" id="PIRSF000521">
    <property type="entry name" value="Transaminase_4ab_Lys_Orn"/>
    <property type="match status" value="1"/>
</dbReference>
<comment type="cofactor">
    <cofactor evidence="1 13">
        <name>pyridoxal 5'-phosphate</name>
        <dbReference type="ChEBI" id="CHEBI:597326"/>
    </cofactor>
</comment>
<feature type="binding site" evidence="13">
    <location>
        <position position="59"/>
    </location>
    <ligand>
        <name>substrate</name>
    </ligand>
</feature>
<dbReference type="InterPro" id="IPR015421">
    <property type="entry name" value="PyrdxlP-dep_Trfase_major"/>
</dbReference>
<feature type="binding site" evidence="13">
    <location>
        <position position="152"/>
    </location>
    <ligand>
        <name>substrate</name>
    </ligand>
</feature>
<dbReference type="Gene3D" id="3.90.1150.10">
    <property type="entry name" value="Aspartate Aminotransferase, domain 1"/>
    <property type="match status" value="1"/>
</dbReference>
<dbReference type="CDD" id="cd00610">
    <property type="entry name" value="OAT_like"/>
    <property type="match status" value="1"/>
</dbReference>
<dbReference type="EC" id="2.6.1.62" evidence="13"/>
<feature type="binding site" evidence="13">
    <location>
        <begin position="321"/>
        <end position="322"/>
    </location>
    <ligand>
        <name>pyridoxal 5'-phosphate</name>
        <dbReference type="ChEBI" id="CHEBI:597326"/>
    </ligand>
</feature>
<evidence type="ECO:0000256" key="4">
    <source>
        <dbReference type="ARBA" id="ARBA00011738"/>
    </source>
</evidence>
<evidence type="ECO:0000256" key="11">
    <source>
        <dbReference type="ARBA" id="ARBA00048449"/>
    </source>
</evidence>
<evidence type="ECO:0000256" key="5">
    <source>
        <dbReference type="ARBA" id="ARBA00022490"/>
    </source>
</evidence>
<dbReference type="UniPathway" id="UPA00078">
    <property type="reaction ID" value="UER00160"/>
</dbReference>
<reference evidence="14 15" key="2">
    <citation type="submission" date="2018-05" db="EMBL/GenBank/DDBJ databases">
        <authorList>
            <person name="Lanie J.A."/>
            <person name="Ng W.-L."/>
            <person name="Kazmierczak K.M."/>
            <person name="Andrzejewski T.M."/>
            <person name="Davidsen T.M."/>
            <person name="Wayne K.J."/>
            <person name="Tettelin H."/>
            <person name="Glass J.I."/>
            <person name="Rusch D."/>
            <person name="Podicherti R."/>
            <person name="Tsui H.-C.T."/>
            <person name="Winkler M.E."/>
        </authorList>
    </citation>
    <scope>NUCLEOTIDE SEQUENCE [LARGE SCALE GENOMIC DNA]</scope>
    <source>
        <strain evidence="14 15">YBY</strain>
    </source>
</reference>
<dbReference type="STRING" id="511.UZ73_05965"/>
<dbReference type="EMBL" id="QEXO01000002">
    <property type="protein sequence ID" value="PWE14469.1"/>
    <property type="molecule type" value="Genomic_DNA"/>
</dbReference>
<reference evidence="14 15" key="1">
    <citation type="submission" date="2018-05" db="EMBL/GenBank/DDBJ databases">
        <title>Genome Sequence of an Efficient Indole-Degrading Bacterium, Alcaligenes sp.YBY.</title>
        <authorList>
            <person name="Yang B."/>
        </authorList>
    </citation>
    <scope>NUCLEOTIDE SEQUENCE [LARGE SCALE GENOMIC DNA]</scope>
    <source>
        <strain evidence="14 15">YBY</strain>
    </source>
</reference>
<name>A0A2U2BKF7_ALCFA</name>
<evidence type="ECO:0000256" key="2">
    <source>
        <dbReference type="ARBA" id="ARBA00004496"/>
    </source>
</evidence>
<keyword evidence="7 13" id="KW-0808">Transferase</keyword>
<keyword evidence="10 13" id="KW-0663">Pyridoxal phosphate</keyword>
<evidence type="ECO:0000256" key="6">
    <source>
        <dbReference type="ARBA" id="ARBA00022576"/>
    </source>
</evidence>
<feature type="binding site" evidence="13">
    <location>
        <position position="412"/>
    </location>
    <ligand>
        <name>substrate</name>
    </ligand>
</feature>
<organism evidence="14 15">
    <name type="scientific">Alcaligenes faecalis</name>
    <dbReference type="NCBI Taxonomy" id="511"/>
    <lineage>
        <taxon>Bacteria</taxon>
        <taxon>Pseudomonadati</taxon>
        <taxon>Pseudomonadota</taxon>
        <taxon>Betaproteobacteria</taxon>
        <taxon>Burkholderiales</taxon>
        <taxon>Alcaligenaceae</taxon>
        <taxon>Alcaligenes</taxon>
    </lineage>
</organism>
<comment type="pathway">
    <text evidence="3 13">Cofactor biosynthesis; biotin biosynthesis; 7,8-diaminononanoate from 8-amino-7-oxononanoate (SAM route): step 1/1.</text>
</comment>
<dbReference type="GO" id="GO:0009102">
    <property type="term" value="P:biotin biosynthetic process"/>
    <property type="evidence" value="ECO:0007669"/>
    <property type="project" value="UniProtKB-UniRule"/>
</dbReference>
<evidence type="ECO:0000256" key="12">
    <source>
        <dbReference type="ARBA" id="ARBA00060970"/>
    </source>
</evidence>
<dbReference type="RefSeq" id="WP_109088749.1">
    <property type="nucleotide sequence ID" value="NZ_QEXO01000002.1"/>
</dbReference>
<evidence type="ECO:0000256" key="9">
    <source>
        <dbReference type="ARBA" id="ARBA00022756"/>
    </source>
</evidence>
<dbReference type="PANTHER" id="PTHR42684:SF17">
    <property type="entry name" value="ADENOSYLMETHIONINE-8-AMINO-7-OXONONANOATE AMINOTRANSFERASE"/>
    <property type="match status" value="1"/>
</dbReference>
<feature type="site" description="Participates in the substrate recognition with KAPA and in a stacking interaction with the adenine ring of SAM" evidence="13">
    <location>
        <position position="21"/>
    </location>
</feature>
<accession>A0A2U2BKF7</accession>
<dbReference type="Proteomes" id="UP000245216">
    <property type="component" value="Unassembled WGS sequence"/>
</dbReference>
<dbReference type="FunFam" id="3.40.640.10:FF:000078">
    <property type="entry name" value="Adenosylmethionine-8-amino-7-oxononanoate aminotransferase"/>
    <property type="match status" value="1"/>
</dbReference>
<dbReference type="NCBIfam" id="TIGR00508">
    <property type="entry name" value="bioA"/>
    <property type="match status" value="1"/>
</dbReference>
<comment type="catalytic activity">
    <reaction evidence="11 13">
        <text>(8S)-8-amino-7-oxononanoate + S-adenosyl-L-methionine = S-adenosyl-4-methylsulfanyl-2-oxobutanoate + (7R,8S)-7,8-diammoniononanoate</text>
        <dbReference type="Rhea" id="RHEA:16861"/>
        <dbReference type="ChEBI" id="CHEBI:16490"/>
        <dbReference type="ChEBI" id="CHEBI:59789"/>
        <dbReference type="ChEBI" id="CHEBI:149468"/>
        <dbReference type="ChEBI" id="CHEBI:149469"/>
        <dbReference type="EC" id="2.6.1.62"/>
    </reaction>
</comment>